<evidence type="ECO:0000256" key="5">
    <source>
        <dbReference type="ARBA" id="ARBA00022737"/>
    </source>
</evidence>
<proteinExistence type="predicted"/>
<keyword evidence="8" id="KW-1015">Disulfide bond</keyword>
<evidence type="ECO:0000256" key="4">
    <source>
        <dbReference type="ARBA" id="ARBA00022723"/>
    </source>
</evidence>
<keyword evidence="5" id="KW-0677">Repeat</keyword>
<keyword evidence="2" id="KW-0964">Secreted</keyword>
<dbReference type="AlphaFoldDB" id="A0AAN8QTT3"/>
<dbReference type="Proteomes" id="UP001356427">
    <property type="component" value="Unassembled WGS sequence"/>
</dbReference>
<evidence type="ECO:0000256" key="3">
    <source>
        <dbReference type="ARBA" id="ARBA00022530"/>
    </source>
</evidence>
<dbReference type="PANTHER" id="PTHR24637:SF421">
    <property type="entry name" value="CUTICLE COLLAGEN DPY-2"/>
    <property type="match status" value="1"/>
</dbReference>
<dbReference type="NCBIfam" id="NF040941">
    <property type="entry name" value="GGGWT_bact"/>
    <property type="match status" value="1"/>
</dbReference>
<dbReference type="GO" id="GO:0005201">
    <property type="term" value="F:extracellular matrix structural constituent"/>
    <property type="evidence" value="ECO:0007669"/>
    <property type="project" value="InterPro"/>
</dbReference>
<evidence type="ECO:0000313" key="13">
    <source>
        <dbReference type="Proteomes" id="UP001356427"/>
    </source>
</evidence>
<comment type="subcellular location">
    <subcellularLocation>
        <location evidence="1">Secreted</location>
    </subcellularLocation>
</comment>
<dbReference type="InterPro" id="IPR000885">
    <property type="entry name" value="Fib_collagen_C"/>
</dbReference>
<dbReference type="FunFam" id="2.60.120.1000:FF:000001">
    <property type="entry name" value="Collagen alpha-1 type I chain"/>
    <property type="match status" value="1"/>
</dbReference>
<accession>A0AAN8QTT3</accession>
<comment type="caution">
    <text evidence="12">The sequence shown here is derived from an EMBL/GenBank/DDBJ whole genome shotgun (WGS) entry which is preliminary data.</text>
</comment>
<evidence type="ECO:0000256" key="9">
    <source>
        <dbReference type="ARBA" id="ARBA00023278"/>
    </source>
</evidence>
<keyword evidence="3" id="KW-0272">Extracellular matrix</keyword>
<keyword evidence="6" id="KW-0106">Calcium</keyword>
<dbReference type="GO" id="GO:0005581">
    <property type="term" value="C:collagen trimer"/>
    <property type="evidence" value="ECO:0007669"/>
    <property type="project" value="UniProtKB-KW"/>
</dbReference>
<dbReference type="PROSITE" id="PS51461">
    <property type="entry name" value="NC1_FIB"/>
    <property type="match status" value="1"/>
</dbReference>
<dbReference type="Pfam" id="PF01391">
    <property type="entry name" value="Collagen"/>
    <property type="match status" value="2"/>
</dbReference>
<dbReference type="EMBL" id="JAGTTL010000026">
    <property type="protein sequence ID" value="KAK6301657.1"/>
    <property type="molecule type" value="Genomic_DNA"/>
</dbReference>
<feature type="compositionally biased region" description="Basic and acidic residues" evidence="10">
    <location>
        <begin position="290"/>
        <end position="303"/>
    </location>
</feature>
<keyword evidence="13" id="KW-1185">Reference proteome</keyword>
<dbReference type="PANTHER" id="PTHR24637">
    <property type="entry name" value="COLLAGEN"/>
    <property type="match status" value="1"/>
</dbReference>
<feature type="compositionally biased region" description="Low complexity" evidence="10">
    <location>
        <begin position="322"/>
        <end position="356"/>
    </location>
</feature>
<gene>
    <name evidence="12" type="ORF">J4Q44_G00277100</name>
</gene>
<feature type="compositionally biased region" description="Low complexity" evidence="10">
    <location>
        <begin position="370"/>
        <end position="379"/>
    </location>
</feature>
<evidence type="ECO:0000256" key="1">
    <source>
        <dbReference type="ARBA" id="ARBA00004613"/>
    </source>
</evidence>
<dbReference type="InterPro" id="IPR008160">
    <property type="entry name" value="Collagen"/>
</dbReference>
<dbReference type="GO" id="GO:0046872">
    <property type="term" value="F:metal ion binding"/>
    <property type="evidence" value="ECO:0007669"/>
    <property type="project" value="UniProtKB-KW"/>
</dbReference>
<reference evidence="12 13" key="1">
    <citation type="submission" date="2021-04" db="EMBL/GenBank/DDBJ databases">
        <authorList>
            <person name="De Guttry C."/>
            <person name="Zahm M."/>
            <person name="Klopp C."/>
            <person name="Cabau C."/>
            <person name="Louis A."/>
            <person name="Berthelot C."/>
            <person name="Parey E."/>
            <person name="Roest Crollius H."/>
            <person name="Montfort J."/>
            <person name="Robinson-Rechavi M."/>
            <person name="Bucao C."/>
            <person name="Bouchez O."/>
            <person name="Gislard M."/>
            <person name="Lluch J."/>
            <person name="Milhes M."/>
            <person name="Lampietro C."/>
            <person name="Lopez Roques C."/>
            <person name="Donnadieu C."/>
            <person name="Braasch I."/>
            <person name="Desvignes T."/>
            <person name="Postlethwait J."/>
            <person name="Bobe J."/>
            <person name="Wedekind C."/>
            <person name="Guiguen Y."/>
        </authorList>
    </citation>
    <scope>NUCLEOTIDE SEQUENCE [LARGE SCALE GENOMIC DNA]</scope>
    <source>
        <strain evidence="12">Cs_M1</strain>
        <tissue evidence="12">Blood</tissue>
    </source>
</reference>
<keyword evidence="7" id="KW-0176">Collagen</keyword>
<evidence type="ECO:0000313" key="12">
    <source>
        <dbReference type="EMBL" id="KAK6301657.1"/>
    </source>
</evidence>
<evidence type="ECO:0000256" key="8">
    <source>
        <dbReference type="ARBA" id="ARBA00023157"/>
    </source>
</evidence>
<evidence type="ECO:0000259" key="11">
    <source>
        <dbReference type="PROSITE" id="PS51461"/>
    </source>
</evidence>
<feature type="domain" description="Fibrillar collagen NC1" evidence="11">
    <location>
        <begin position="428"/>
        <end position="663"/>
    </location>
</feature>
<evidence type="ECO:0000256" key="6">
    <source>
        <dbReference type="ARBA" id="ARBA00022837"/>
    </source>
</evidence>
<feature type="region of interest" description="Disordered" evidence="10">
    <location>
        <begin position="251"/>
        <end position="412"/>
    </location>
</feature>
<dbReference type="GO" id="GO:0005576">
    <property type="term" value="C:extracellular region"/>
    <property type="evidence" value="ECO:0007669"/>
    <property type="project" value="UniProtKB-SubCell"/>
</dbReference>
<sequence>MERRVREVSVAPLAPLEVAVPLASVVSMVPLDQLDSLDPLVLMVSLATRERPVTTAPRVMLVLPGPVDLLVLPDLRVPLVILVLKELVVHLDPLVLLVCLVPVEELDLLVEVEPPDPQAPPAPLVKRDRGVDVVKLVMLVAPVRLEPPDLQDPQDPLELRVTMVRWEPQEPPDLEVLLDSVVLWGAPEEGDPLVMQEHQDQLESPVSRDLAAPSVSVAPLAPWDPLDFLVRPVKLVVRVPLVTMVFPVAMDPPAPRVTVTGSRGETGPAGPAGPNGPAGARGGLGPAGARGDKGEAGEGGERGHKGHRGLNGMPGLPGPAGSPGESGPAGLNGPSGPRGPHGSSGSPGKDGMNGLPGPIGPPGPRGRNGEMGAAGAPGSPGLPGPPGPAGGGFHVAPIYNQEKGPDPMRGGGYHYRADEPDMMNDRDMEVDTTLKSISQKVENIRSPEGSQKNPARMCRDIRMCHPEWKSGQYWVDPNQGSPLDAVQVYCNMETGETCVYPSQDTVPMKNWYTSKNIREKKHIWFSESMDNGFQFHYGSEGSNPEDVNIQLTFMRLMSNEASQNITYHCKNSIAYMDEATGNLKKALLLQGANEIEIRAEGNSRFTYTVSEDGCTSHTGTWGKTVIDYKTSKTSRLPIIDIAPMDVGAPDQEFGVEVGPVCFV</sequence>
<feature type="compositionally biased region" description="Gly residues" evidence="10">
    <location>
        <begin position="279"/>
        <end position="288"/>
    </location>
</feature>
<organism evidence="12 13">
    <name type="scientific">Coregonus suidteri</name>
    <dbReference type="NCBI Taxonomy" id="861788"/>
    <lineage>
        <taxon>Eukaryota</taxon>
        <taxon>Metazoa</taxon>
        <taxon>Chordata</taxon>
        <taxon>Craniata</taxon>
        <taxon>Vertebrata</taxon>
        <taxon>Euteleostomi</taxon>
        <taxon>Actinopterygii</taxon>
        <taxon>Neopterygii</taxon>
        <taxon>Teleostei</taxon>
        <taxon>Protacanthopterygii</taxon>
        <taxon>Salmoniformes</taxon>
        <taxon>Salmonidae</taxon>
        <taxon>Coregoninae</taxon>
        <taxon>Coregonus</taxon>
    </lineage>
</organism>
<dbReference type="Gene3D" id="2.60.120.1000">
    <property type="match status" value="1"/>
</dbReference>
<evidence type="ECO:0000256" key="2">
    <source>
        <dbReference type="ARBA" id="ARBA00022525"/>
    </source>
</evidence>
<evidence type="ECO:0000256" key="10">
    <source>
        <dbReference type="SAM" id="MobiDB-lite"/>
    </source>
</evidence>
<keyword evidence="9" id="KW-0379">Hydroxylation</keyword>
<dbReference type="Pfam" id="PF01410">
    <property type="entry name" value="COLFI"/>
    <property type="match status" value="1"/>
</dbReference>
<keyword evidence="4" id="KW-0479">Metal-binding</keyword>
<protein>
    <recommendedName>
        <fullName evidence="11">Fibrillar collagen NC1 domain-containing protein</fullName>
    </recommendedName>
</protein>
<dbReference type="SMART" id="SM00038">
    <property type="entry name" value="COLFI"/>
    <property type="match status" value="1"/>
</dbReference>
<evidence type="ECO:0000256" key="7">
    <source>
        <dbReference type="ARBA" id="ARBA00023119"/>
    </source>
</evidence>
<name>A0AAN8QTT3_9TELE</name>